<proteinExistence type="predicted"/>
<feature type="compositionally biased region" description="Basic and acidic residues" evidence="1">
    <location>
        <begin position="234"/>
        <end position="245"/>
    </location>
</feature>
<comment type="caution">
    <text evidence="2">The sequence shown here is derived from an EMBL/GenBank/DDBJ whole genome shotgun (WGS) entry which is preliminary data.</text>
</comment>
<accession>A0A8J5SXE6</accession>
<keyword evidence="3" id="KW-1185">Reference proteome</keyword>
<gene>
    <name evidence="2" type="ORF">GUJ93_ZPchr0014g46796</name>
</gene>
<reference evidence="2" key="2">
    <citation type="submission" date="2021-02" db="EMBL/GenBank/DDBJ databases">
        <authorList>
            <person name="Kimball J.A."/>
            <person name="Haas M.W."/>
            <person name="Macchietto M."/>
            <person name="Kono T."/>
            <person name="Duquette J."/>
            <person name="Shao M."/>
        </authorList>
    </citation>
    <scope>NUCLEOTIDE SEQUENCE</scope>
    <source>
        <tissue evidence="2">Fresh leaf tissue</tissue>
    </source>
</reference>
<dbReference type="EMBL" id="JAAALK010000086">
    <property type="protein sequence ID" value="KAG8082558.1"/>
    <property type="molecule type" value="Genomic_DNA"/>
</dbReference>
<dbReference type="InterPro" id="IPR028364">
    <property type="entry name" value="Ribosomal_uL1/biogenesis"/>
</dbReference>
<reference evidence="2" key="1">
    <citation type="journal article" date="2021" name="bioRxiv">
        <title>Whole Genome Assembly and Annotation of Northern Wild Rice, Zizania palustris L., Supports a Whole Genome Duplication in the Zizania Genus.</title>
        <authorList>
            <person name="Haas M."/>
            <person name="Kono T."/>
            <person name="Macchietto M."/>
            <person name="Millas R."/>
            <person name="McGilp L."/>
            <person name="Shao M."/>
            <person name="Duquette J."/>
            <person name="Hirsch C.N."/>
            <person name="Kimball J."/>
        </authorList>
    </citation>
    <scope>NUCLEOTIDE SEQUENCE</scope>
    <source>
        <tissue evidence="2">Fresh leaf tissue</tissue>
    </source>
</reference>
<evidence type="ECO:0000313" key="2">
    <source>
        <dbReference type="EMBL" id="KAG8082558.1"/>
    </source>
</evidence>
<dbReference type="Proteomes" id="UP000729402">
    <property type="component" value="Unassembled WGS sequence"/>
</dbReference>
<organism evidence="2 3">
    <name type="scientific">Zizania palustris</name>
    <name type="common">Northern wild rice</name>
    <dbReference type="NCBI Taxonomy" id="103762"/>
    <lineage>
        <taxon>Eukaryota</taxon>
        <taxon>Viridiplantae</taxon>
        <taxon>Streptophyta</taxon>
        <taxon>Embryophyta</taxon>
        <taxon>Tracheophyta</taxon>
        <taxon>Spermatophyta</taxon>
        <taxon>Magnoliopsida</taxon>
        <taxon>Liliopsida</taxon>
        <taxon>Poales</taxon>
        <taxon>Poaceae</taxon>
        <taxon>BOP clade</taxon>
        <taxon>Oryzoideae</taxon>
        <taxon>Oryzeae</taxon>
        <taxon>Zizaniinae</taxon>
        <taxon>Zizania</taxon>
    </lineage>
</organism>
<sequence>MESAPAAATPAPTSRVRREDVVRAVAALLRWLQHHPTPAPEPIYLLVTLKRAPVRRFQHSLRLPRSPFPSISLVSDRLPAELPNDIEPLPSSALRSLPAAARRGLVLVDRRLRAPSGGWGAKGRGVRVVPVDLADPAWAESAREAARCVELRVESGTCRAVRVAHAAMSREAAVENVVAAVEAAAARVPRKWSNVRALHVKSPESIALPLYPATRDGHGNPNGLVDADDTANSGKRESAAVEHERVKRKKSTVECN</sequence>
<name>A0A8J5SXE6_ZIZPA</name>
<evidence type="ECO:0000256" key="1">
    <source>
        <dbReference type="SAM" id="MobiDB-lite"/>
    </source>
</evidence>
<dbReference type="Pfam" id="PF00687">
    <property type="entry name" value="Ribosomal_L1"/>
    <property type="match status" value="1"/>
</dbReference>
<feature type="region of interest" description="Disordered" evidence="1">
    <location>
        <begin position="211"/>
        <end position="256"/>
    </location>
</feature>
<evidence type="ECO:0000313" key="3">
    <source>
        <dbReference type="Proteomes" id="UP000729402"/>
    </source>
</evidence>
<dbReference type="AlphaFoldDB" id="A0A8J5SXE6"/>
<protein>
    <submittedName>
        <fullName evidence="2">Uncharacterized protein</fullName>
    </submittedName>
</protein>
<dbReference type="OrthoDB" id="10251727at2759"/>